<dbReference type="Proteomes" id="UP000015241">
    <property type="component" value="Unassembled WGS sequence"/>
</dbReference>
<dbReference type="HOGENOM" id="CLU_1574439_0_0_1"/>
<organism evidence="1 2">
    <name type="scientific">Fomitopsis schrenkii</name>
    <name type="common">Brown rot fungus</name>
    <dbReference type="NCBI Taxonomy" id="2126942"/>
    <lineage>
        <taxon>Eukaryota</taxon>
        <taxon>Fungi</taxon>
        <taxon>Dikarya</taxon>
        <taxon>Basidiomycota</taxon>
        <taxon>Agaricomycotina</taxon>
        <taxon>Agaricomycetes</taxon>
        <taxon>Polyporales</taxon>
        <taxon>Fomitopsis</taxon>
    </lineage>
</organism>
<protein>
    <submittedName>
        <fullName evidence="1">Uncharacterized protein</fullName>
    </submittedName>
</protein>
<gene>
    <name evidence="1" type="ORF">FOMPIDRAFT_1021030</name>
</gene>
<dbReference type="AlphaFoldDB" id="S8F080"/>
<evidence type="ECO:0000313" key="2">
    <source>
        <dbReference type="Proteomes" id="UP000015241"/>
    </source>
</evidence>
<dbReference type="InParanoid" id="S8F080"/>
<reference evidence="1 2" key="1">
    <citation type="journal article" date="2012" name="Science">
        <title>The Paleozoic origin of enzymatic lignin decomposition reconstructed from 31 fungal genomes.</title>
        <authorList>
            <person name="Floudas D."/>
            <person name="Binder M."/>
            <person name="Riley R."/>
            <person name="Barry K."/>
            <person name="Blanchette R.A."/>
            <person name="Henrissat B."/>
            <person name="Martinez A.T."/>
            <person name="Otillar R."/>
            <person name="Spatafora J.W."/>
            <person name="Yadav J.S."/>
            <person name="Aerts A."/>
            <person name="Benoit I."/>
            <person name="Boyd A."/>
            <person name="Carlson A."/>
            <person name="Copeland A."/>
            <person name="Coutinho P.M."/>
            <person name="de Vries R.P."/>
            <person name="Ferreira P."/>
            <person name="Findley K."/>
            <person name="Foster B."/>
            <person name="Gaskell J."/>
            <person name="Glotzer D."/>
            <person name="Gorecki P."/>
            <person name="Heitman J."/>
            <person name="Hesse C."/>
            <person name="Hori C."/>
            <person name="Igarashi K."/>
            <person name="Jurgens J.A."/>
            <person name="Kallen N."/>
            <person name="Kersten P."/>
            <person name="Kohler A."/>
            <person name="Kuees U."/>
            <person name="Kumar T.K.A."/>
            <person name="Kuo A."/>
            <person name="LaButti K."/>
            <person name="Larrondo L.F."/>
            <person name="Lindquist E."/>
            <person name="Ling A."/>
            <person name="Lombard V."/>
            <person name="Lucas S."/>
            <person name="Lundell T."/>
            <person name="Martin R."/>
            <person name="McLaughlin D.J."/>
            <person name="Morgenstern I."/>
            <person name="Morin E."/>
            <person name="Murat C."/>
            <person name="Nagy L.G."/>
            <person name="Nolan M."/>
            <person name="Ohm R.A."/>
            <person name="Patyshakuliyeva A."/>
            <person name="Rokas A."/>
            <person name="Ruiz-Duenas F.J."/>
            <person name="Sabat G."/>
            <person name="Salamov A."/>
            <person name="Samejima M."/>
            <person name="Schmutz J."/>
            <person name="Slot J.C."/>
            <person name="St John F."/>
            <person name="Stenlid J."/>
            <person name="Sun H."/>
            <person name="Sun S."/>
            <person name="Syed K."/>
            <person name="Tsang A."/>
            <person name="Wiebenga A."/>
            <person name="Young D."/>
            <person name="Pisabarro A."/>
            <person name="Eastwood D.C."/>
            <person name="Martin F."/>
            <person name="Cullen D."/>
            <person name="Grigoriev I.V."/>
            <person name="Hibbett D.S."/>
        </authorList>
    </citation>
    <scope>NUCLEOTIDE SEQUENCE</scope>
    <source>
        <strain evidence="2">FP-58527</strain>
    </source>
</reference>
<proteinExistence type="predicted"/>
<feature type="non-terminal residue" evidence="1">
    <location>
        <position position="1"/>
    </location>
</feature>
<accession>S8F080</accession>
<name>S8F080_FOMSC</name>
<dbReference type="STRING" id="743788.S8F080"/>
<keyword evidence="2" id="KW-1185">Reference proteome</keyword>
<sequence length="170" mass="18565">AGGIHGAHLPGSVFERELLEQSITQKIPFVDDQIVSRNMMNSDTGAARAIREHVPILRSGRTRCISRQMADGLASLGIVHFLLQDYGAITFEAFINLSVAITRNQASPEQLRAASRGIANDKLRDALRGIANDKLTPQWIYVTYAIKGLNNANPAYPRRHSGSKVVSDAS</sequence>
<dbReference type="EMBL" id="KE504581">
    <property type="protein sequence ID" value="EPS92454.1"/>
    <property type="molecule type" value="Genomic_DNA"/>
</dbReference>
<evidence type="ECO:0000313" key="1">
    <source>
        <dbReference type="EMBL" id="EPS92454.1"/>
    </source>
</evidence>